<dbReference type="Pfam" id="PF12679">
    <property type="entry name" value="ABC2_membrane_2"/>
    <property type="match status" value="1"/>
</dbReference>
<feature type="transmembrane region" description="Helical" evidence="1">
    <location>
        <begin position="179"/>
        <end position="200"/>
    </location>
</feature>
<feature type="transmembrane region" description="Helical" evidence="1">
    <location>
        <begin position="75"/>
        <end position="93"/>
    </location>
</feature>
<keyword evidence="1" id="KW-0812">Transmembrane</keyword>
<evidence type="ECO:0000313" key="3">
    <source>
        <dbReference type="Proteomes" id="UP001620520"/>
    </source>
</evidence>
<dbReference type="Proteomes" id="UP001620520">
    <property type="component" value="Unassembled WGS sequence"/>
</dbReference>
<feature type="transmembrane region" description="Helical" evidence="1">
    <location>
        <begin position="228"/>
        <end position="249"/>
    </location>
</feature>
<keyword evidence="1" id="KW-1133">Transmembrane helix</keyword>
<dbReference type="RefSeq" id="WP_404594440.1">
    <property type="nucleotide sequence ID" value="NZ_JBIYEW010000003.1"/>
</dbReference>
<reference evidence="2 3" key="1">
    <citation type="submission" date="2024-10" db="EMBL/GenBank/DDBJ databases">
        <title>Novel secondary metabolite-producing bacteria for plant disease control.</title>
        <authorList>
            <person name="Chevrette M."/>
        </authorList>
    </citation>
    <scope>NUCLEOTIDE SEQUENCE [LARGE SCALE GENOMIC DNA]</scope>
    <source>
        <strain evidence="2 3">J30 TE3557</strain>
    </source>
</reference>
<feature type="transmembrane region" description="Helical" evidence="1">
    <location>
        <begin position="114"/>
        <end position="140"/>
    </location>
</feature>
<sequence length="254" mass="26312">MSTFTVLAAKEGNEIFRTWRIWVLPAIVMFFAVVGPPLAKITPELLGSVTGSAPGSLALPDATFSDAYGQWIKNLSQIVLFTIIIMYGGVVSSEIRDGTAAFVLSKPISRATFIAAKASIHAMFITVVFALGTLTTWFVTFLTFGTAPSGQLWGAAFLLLIYGLLALSYTMLFSVLIPAAAGAAGTGLGIYALLAVGAAWDPLATFGPSGVPGIAAAIAAGQEHVSPAWPSVTSLVAAAAALGVASLIFNRKEL</sequence>
<organism evidence="2 3">
    <name type="scientific">Paenarthrobacter histidinolovorans</name>
    <dbReference type="NCBI Taxonomy" id="43664"/>
    <lineage>
        <taxon>Bacteria</taxon>
        <taxon>Bacillati</taxon>
        <taxon>Actinomycetota</taxon>
        <taxon>Actinomycetes</taxon>
        <taxon>Micrococcales</taxon>
        <taxon>Micrococcaceae</taxon>
        <taxon>Paenarthrobacter</taxon>
    </lineage>
</organism>
<dbReference type="EMBL" id="JBIYEW010000003">
    <property type="protein sequence ID" value="MFK4639366.1"/>
    <property type="molecule type" value="Genomic_DNA"/>
</dbReference>
<accession>A0ABW8N715</accession>
<gene>
    <name evidence="2" type="ORF">ABIA52_002255</name>
</gene>
<evidence type="ECO:0000256" key="1">
    <source>
        <dbReference type="SAM" id="Phobius"/>
    </source>
</evidence>
<feature type="transmembrane region" description="Helical" evidence="1">
    <location>
        <begin position="152"/>
        <end position="172"/>
    </location>
</feature>
<proteinExistence type="predicted"/>
<keyword evidence="1" id="KW-0472">Membrane</keyword>
<evidence type="ECO:0000313" key="2">
    <source>
        <dbReference type="EMBL" id="MFK4639366.1"/>
    </source>
</evidence>
<name>A0ABW8N715_9MICC</name>
<dbReference type="PANTHER" id="PTHR43471">
    <property type="entry name" value="ABC TRANSPORTER PERMEASE"/>
    <property type="match status" value="1"/>
</dbReference>
<feature type="transmembrane region" description="Helical" evidence="1">
    <location>
        <begin position="21"/>
        <end position="39"/>
    </location>
</feature>
<keyword evidence="3" id="KW-1185">Reference proteome</keyword>
<comment type="caution">
    <text evidence="2">The sequence shown here is derived from an EMBL/GenBank/DDBJ whole genome shotgun (WGS) entry which is preliminary data.</text>
</comment>
<protein>
    <submittedName>
        <fullName evidence="2">ABC-2 type transport system permease protein</fullName>
    </submittedName>
</protein>